<dbReference type="Proteomes" id="UP000285112">
    <property type="component" value="Unassembled WGS sequence"/>
</dbReference>
<reference evidence="1 2" key="1">
    <citation type="submission" date="2018-09" db="EMBL/GenBank/DDBJ databases">
        <title>YIM PH 21725 draft genome.</title>
        <authorList>
            <person name="Miao C."/>
        </authorList>
    </citation>
    <scope>NUCLEOTIDE SEQUENCE [LARGE SCALE GENOMIC DNA]</scope>
    <source>
        <strain evidence="2">YIM PH21725</strain>
    </source>
</reference>
<gene>
    <name evidence="1" type="ORF">D5S19_15920</name>
</gene>
<evidence type="ECO:0000313" key="1">
    <source>
        <dbReference type="EMBL" id="RJQ84751.1"/>
    </source>
</evidence>
<dbReference type="OrthoDB" id="3666712at2"/>
<dbReference type="RefSeq" id="WP_120024131.1">
    <property type="nucleotide sequence ID" value="NZ_QZFV01000084.1"/>
</dbReference>
<dbReference type="EMBL" id="QZFV01000084">
    <property type="protein sequence ID" value="RJQ84751.1"/>
    <property type="molecule type" value="Genomic_DNA"/>
</dbReference>
<accession>A0A419I3G9</accession>
<sequence>MITSECFPTPHLALRTSDPAALARVQGFAVLQAECAQRLRARLAAALRADPGHRAVRMLLRRLYRDALQWRYDLAVASAGLPGTRGLAHDPERFRTTLSAGGANFDRLGAIGFLREGSVWDPVSRTYRGGQDTPASVLMRHYGAAAQARFATEGCDPGRPDVLSTTVTVPHTGVRIRGNRLVRGAAAREVAAQLVQRIRARGLDTSGIESGGDPVYAVTADPRDAARLRAAAFDLLATAFTRPPQERMWMWQHARFALFQGLAMKKGSDATTRVFLVAVGAVLLAAAPVIEHDADLRCMVLGQDAALDMPADRLLPAEPVGVWRWRVEGETYDHGGFRGSEQAAWDAAYQAVRHRYRRRLYEPLWITVGATEVTVTEHDFAAVMTPHLHNQG</sequence>
<name>A0A419I3G9_9PSEU</name>
<comment type="caution">
    <text evidence="1">The sequence shown here is derived from an EMBL/GenBank/DDBJ whole genome shotgun (WGS) entry which is preliminary data.</text>
</comment>
<protein>
    <submittedName>
        <fullName evidence="1">Uncharacterized protein</fullName>
    </submittedName>
</protein>
<proteinExistence type="predicted"/>
<organism evidence="1 2">
    <name type="scientific">Amycolatopsis panacis</name>
    <dbReference type="NCBI Taxonomy" id="2340917"/>
    <lineage>
        <taxon>Bacteria</taxon>
        <taxon>Bacillati</taxon>
        <taxon>Actinomycetota</taxon>
        <taxon>Actinomycetes</taxon>
        <taxon>Pseudonocardiales</taxon>
        <taxon>Pseudonocardiaceae</taxon>
        <taxon>Amycolatopsis</taxon>
    </lineage>
</organism>
<evidence type="ECO:0000313" key="2">
    <source>
        <dbReference type="Proteomes" id="UP000285112"/>
    </source>
</evidence>
<dbReference type="AlphaFoldDB" id="A0A419I3G9"/>
<keyword evidence="2" id="KW-1185">Reference proteome</keyword>